<evidence type="ECO:0000259" key="2">
    <source>
        <dbReference type="Pfam" id="PF22749"/>
    </source>
</evidence>
<gene>
    <name evidence="3" type="ORF">GP486_000992</name>
</gene>
<dbReference type="GO" id="GO:0005634">
    <property type="term" value="C:nucleus"/>
    <property type="evidence" value="ECO:0007669"/>
    <property type="project" value="TreeGrafter"/>
</dbReference>
<dbReference type="InterPro" id="IPR053858">
    <property type="entry name" value="Arb2_dom"/>
</dbReference>
<reference evidence="3" key="1">
    <citation type="submission" date="2021-03" db="EMBL/GenBank/DDBJ databases">
        <title>Comparative genomics and phylogenomic investigation of the class Geoglossomycetes provide insights into ecological specialization and systematics.</title>
        <authorList>
            <person name="Melie T."/>
            <person name="Pirro S."/>
            <person name="Miller A.N."/>
            <person name="Quandt A."/>
        </authorList>
    </citation>
    <scope>NUCLEOTIDE SEQUENCE</scope>
    <source>
        <strain evidence="3">CAQ_001_2017</strain>
    </source>
</reference>
<comment type="caution">
    <text evidence="3">The sequence shown here is derived from an EMBL/GenBank/DDBJ whole genome shotgun (WGS) entry which is preliminary data.</text>
</comment>
<proteinExistence type="predicted"/>
<feature type="compositionally biased region" description="Basic and acidic residues" evidence="1">
    <location>
        <begin position="384"/>
        <end position="393"/>
    </location>
</feature>
<evidence type="ECO:0000256" key="1">
    <source>
        <dbReference type="SAM" id="MobiDB-lite"/>
    </source>
</evidence>
<sequence>MYRRVVISLPKEPVFPYNLTQLGYFINDRDEVKSVANPEEDFKYKVSKNERYNDLRKEAYTSCLRKVVLDRLAGTGMKTILLPLGAEESQPHVPILVSKELQKRSRVVIVFGSPNEDLGIWCYRKLGSNGCSISAGSAVDLVKRLSSYHASETETPGVIIANTGQLLWHRKGKRAVSFNTWNVMPRKSAVSKGYRIDDKKNRVPGNEDPDQHIQYVFNTVVMKLVDENAGLDIIASAGGMDVLKFLDDNWSTWKDRINAIALANPLYRISDILDENLRQFLKKRGRAYIANDEPLGSLLCEPQYGCAVYSSGEPEFAETILSTTHELILDFFHAVATDQNFINPEILIFGGERDTDSQGVDAFAQELASEDRNDQGEGGIFTHTGEDNDDLAR</sequence>
<keyword evidence="4" id="KW-1185">Reference proteome</keyword>
<name>A0A9P8LHN7_9PEZI</name>
<organism evidence="3 4">
    <name type="scientific">Trichoglossum hirsutum</name>
    <dbReference type="NCBI Taxonomy" id="265104"/>
    <lineage>
        <taxon>Eukaryota</taxon>
        <taxon>Fungi</taxon>
        <taxon>Dikarya</taxon>
        <taxon>Ascomycota</taxon>
        <taxon>Pezizomycotina</taxon>
        <taxon>Geoglossomycetes</taxon>
        <taxon>Geoglossales</taxon>
        <taxon>Geoglossaceae</taxon>
        <taxon>Trichoglossum</taxon>
    </lineage>
</organism>
<dbReference type="Proteomes" id="UP000750711">
    <property type="component" value="Unassembled WGS sequence"/>
</dbReference>
<evidence type="ECO:0000313" key="3">
    <source>
        <dbReference type="EMBL" id="KAH0565604.1"/>
    </source>
</evidence>
<accession>A0A9P8LHN7</accession>
<dbReference type="EMBL" id="JAGHQM010000076">
    <property type="protein sequence ID" value="KAH0565604.1"/>
    <property type="molecule type" value="Genomic_DNA"/>
</dbReference>
<dbReference type="AlphaFoldDB" id="A0A9P8LHN7"/>
<feature type="domain" description="Arb2" evidence="2">
    <location>
        <begin position="15"/>
        <end position="295"/>
    </location>
</feature>
<dbReference type="GO" id="GO:0031048">
    <property type="term" value="P:regulatory ncRNA-mediated heterochromatin formation"/>
    <property type="evidence" value="ECO:0007669"/>
    <property type="project" value="TreeGrafter"/>
</dbReference>
<dbReference type="PANTHER" id="PTHR21357">
    <property type="entry name" value="FAM172 FAMILY PROTEIN HOMOLOG CG10038"/>
    <property type="match status" value="1"/>
</dbReference>
<dbReference type="Pfam" id="PF22749">
    <property type="entry name" value="Arb2"/>
    <property type="match status" value="1"/>
</dbReference>
<dbReference type="GO" id="GO:0035197">
    <property type="term" value="F:siRNA binding"/>
    <property type="evidence" value="ECO:0007669"/>
    <property type="project" value="TreeGrafter"/>
</dbReference>
<feature type="region of interest" description="Disordered" evidence="1">
    <location>
        <begin position="368"/>
        <end position="393"/>
    </location>
</feature>
<protein>
    <recommendedName>
        <fullName evidence="2">Arb2 domain-containing protein</fullName>
    </recommendedName>
</protein>
<dbReference type="InterPro" id="IPR048263">
    <property type="entry name" value="Arb2"/>
</dbReference>
<dbReference type="PANTHER" id="PTHR21357:SF4">
    <property type="entry name" value="FAM172 FAMILY PROTEIN HOMOLOG CG10038"/>
    <property type="match status" value="1"/>
</dbReference>
<evidence type="ECO:0000313" key="4">
    <source>
        <dbReference type="Proteomes" id="UP000750711"/>
    </source>
</evidence>